<reference evidence="1 2" key="1">
    <citation type="journal article" date="2022" name="Int. J. Syst. Evol. Microbiol.">
        <title>Pseudocitrobacter corydidari sp. nov., isolated from the Asian emerald cockroach Corydidarum magnifica.</title>
        <authorList>
            <person name="Guzman J."/>
            <person name="Poehlein A."/>
            <person name="Glaeser S.P."/>
            <person name="Schwengers O."/>
            <person name="Blom J."/>
            <person name="Hollensteiner J."/>
            <person name="Kampfer P."/>
            <person name="Vilcinskas A."/>
        </authorList>
    </citation>
    <scope>NUCLEOTIDE SEQUENCE [LARGE SCALE GENOMIC DNA]</scope>
    <source>
        <strain evidence="1">G163CM</strain>
    </source>
</reference>
<evidence type="ECO:0008006" key="3">
    <source>
        <dbReference type="Google" id="ProtNLM"/>
    </source>
</evidence>
<keyword evidence="2" id="KW-1185">Reference proteome</keyword>
<evidence type="ECO:0000313" key="2">
    <source>
        <dbReference type="Proteomes" id="UP001199659"/>
    </source>
</evidence>
<protein>
    <recommendedName>
        <fullName evidence="3">Transposase</fullName>
    </recommendedName>
</protein>
<evidence type="ECO:0000313" key="1">
    <source>
        <dbReference type="EMBL" id="UGS40330.1"/>
    </source>
</evidence>
<dbReference type="Proteomes" id="UP001199659">
    <property type="component" value="Chromosome"/>
</dbReference>
<accession>A0ABY3S3Q0</accession>
<organism evidence="1 2">
    <name type="scientific">Pseudocitrobacter corydidari</name>
    <dbReference type="NCBI Taxonomy" id="2891570"/>
    <lineage>
        <taxon>Bacteria</taxon>
        <taxon>Pseudomonadati</taxon>
        <taxon>Pseudomonadota</taxon>
        <taxon>Gammaproteobacteria</taxon>
        <taxon>Enterobacterales</taxon>
        <taxon>Enterobacteriaceae</taxon>
        <taxon>Pseudocitrobacter</taxon>
    </lineage>
</organism>
<sequence length="52" mass="6020">MLEDGVFLIFVETTEISCNSLTNLCKQYHYWCFLGIPVLINQYNSLGYAIIK</sequence>
<proteinExistence type="predicted"/>
<name>A0ABY3S3Q0_9ENTR</name>
<gene>
    <name evidence="1" type="ORF">G163CM_10250</name>
</gene>
<dbReference type="EMBL" id="CP087880">
    <property type="protein sequence ID" value="UGS40330.1"/>
    <property type="molecule type" value="Genomic_DNA"/>
</dbReference>